<dbReference type="GO" id="GO:0004534">
    <property type="term" value="F:5'-3' RNA exonuclease activity"/>
    <property type="evidence" value="ECO:0007669"/>
    <property type="project" value="TreeGrafter"/>
</dbReference>
<accession>A0A8J8MLI7</accession>
<organism evidence="2 3">
    <name type="scientific">Vallitalea pronyensis</name>
    <dbReference type="NCBI Taxonomy" id="1348613"/>
    <lineage>
        <taxon>Bacteria</taxon>
        <taxon>Bacillati</taxon>
        <taxon>Bacillota</taxon>
        <taxon>Clostridia</taxon>
        <taxon>Lachnospirales</taxon>
        <taxon>Vallitaleaceae</taxon>
        <taxon>Vallitalea</taxon>
    </lineage>
</organism>
<dbReference type="RefSeq" id="WP_212694407.1">
    <property type="nucleotide sequence ID" value="NZ_CP058649.1"/>
</dbReference>
<name>A0A8J8MLI7_9FIRM</name>
<dbReference type="PANTHER" id="PTHR42924:SF3">
    <property type="entry name" value="POLYMERASE_HISTIDINOL PHOSPHATASE N-TERMINAL DOMAIN-CONTAINING PROTEIN"/>
    <property type="match status" value="1"/>
</dbReference>
<dbReference type="PANTHER" id="PTHR42924">
    <property type="entry name" value="EXONUCLEASE"/>
    <property type="match status" value="1"/>
</dbReference>
<evidence type="ECO:0000259" key="1">
    <source>
        <dbReference type="SMART" id="SM00481"/>
    </source>
</evidence>
<evidence type="ECO:0000313" key="2">
    <source>
        <dbReference type="EMBL" id="QUI23721.1"/>
    </source>
</evidence>
<proteinExistence type="predicted"/>
<dbReference type="CDD" id="cd07438">
    <property type="entry name" value="PHP_HisPPase_AMP"/>
    <property type="match status" value="1"/>
</dbReference>
<keyword evidence="3" id="KW-1185">Reference proteome</keyword>
<dbReference type="SMART" id="SM00481">
    <property type="entry name" value="POLIIIAc"/>
    <property type="match status" value="1"/>
</dbReference>
<dbReference type="Proteomes" id="UP000683246">
    <property type="component" value="Chromosome"/>
</dbReference>
<dbReference type="Gene3D" id="3.20.20.140">
    <property type="entry name" value="Metal-dependent hydrolases"/>
    <property type="match status" value="1"/>
</dbReference>
<dbReference type="InterPro" id="IPR003141">
    <property type="entry name" value="Pol/His_phosphatase_N"/>
</dbReference>
<feature type="domain" description="Polymerase/histidinol phosphatase N-terminal" evidence="1">
    <location>
        <begin position="5"/>
        <end position="70"/>
    </location>
</feature>
<dbReference type="KEGG" id="vpy:HZI73_16110"/>
<dbReference type="GO" id="GO:0035312">
    <property type="term" value="F:5'-3' DNA exonuclease activity"/>
    <property type="evidence" value="ECO:0007669"/>
    <property type="project" value="TreeGrafter"/>
</dbReference>
<dbReference type="Pfam" id="PF02811">
    <property type="entry name" value="PHP"/>
    <property type="match status" value="1"/>
</dbReference>
<dbReference type="InterPro" id="IPR016195">
    <property type="entry name" value="Pol/histidinol_Pase-like"/>
</dbReference>
<dbReference type="InterPro" id="IPR004013">
    <property type="entry name" value="PHP_dom"/>
</dbReference>
<dbReference type="InterPro" id="IPR052018">
    <property type="entry name" value="PHP_domain"/>
</dbReference>
<dbReference type="Gene3D" id="1.10.150.650">
    <property type="match status" value="1"/>
</dbReference>
<protein>
    <submittedName>
        <fullName evidence="2">PHP domain-containing protein</fullName>
    </submittedName>
</protein>
<dbReference type="AlphaFoldDB" id="A0A8J8MLI7"/>
<dbReference type="EMBL" id="CP058649">
    <property type="protein sequence ID" value="QUI23721.1"/>
    <property type="molecule type" value="Genomic_DNA"/>
</dbReference>
<reference evidence="2" key="1">
    <citation type="submission" date="2020-07" db="EMBL/GenBank/DDBJ databases">
        <title>Vallitalea pronyensis genome.</title>
        <authorList>
            <person name="Postec A."/>
        </authorList>
    </citation>
    <scope>NUCLEOTIDE SEQUENCE</scope>
    <source>
        <strain evidence="2">FatNI3</strain>
    </source>
</reference>
<sequence>MNRYIDLHTHTTISDGTMTPRELIEYAAKKKLAAIAITDHDSIDGIWEAKQSGKKNHVEVISGIEFSTYYKHTEIHIIGLLIDEKDKRFIKGLHEIIEARDNRNKVMVDKLQAHGFNINLDDIFATADSKVYTRAHMARAMLNKGYVSSMKEAFDLYIGNDGPCYVSREKVNPQMAIQLIRSCGGVSILAHPTLYDMNLRELDALIKELKAIGLQGIEGEYALYTKSEERYIKELAKAHDLVLSGGSDFHGDNKPYIDLGVGKGNLKINYHLLERMREIKNH</sequence>
<gene>
    <name evidence="2" type="ORF">HZI73_16110</name>
</gene>
<dbReference type="SUPFAM" id="SSF89550">
    <property type="entry name" value="PHP domain-like"/>
    <property type="match status" value="1"/>
</dbReference>
<evidence type="ECO:0000313" key="3">
    <source>
        <dbReference type="Proteomes" id="UP000683246"/>
    </source>
</evidence>